<comment type="similarity">
    <text evidence="3">Belongs to the bZIP family.</text>
</comment>
<dbReference type="SMR" id="D8S4P4"/>
<dbReference type="eggNOG" id="KOG0017">
    <property type="taxonomic scope" value="Eukaryota"/>
</dbReference>
<proteinExistence type="inferred from homology"/>
<feature type="domain" description="BZIP" evidence="9">
    <location>
        <begin position="53"/>
        <end position="116"/>
    </location>
</feature>
<protein>
    <recommendedName>
        <fullName evidence="9">BZIP domain-containing protein</fullName>
    </recommendedName>
</protein>
<dbReference type="Proteomes" id="UP000001514">
    <property type="component" value="Unassembled WGS sequence"/>
</dbReference>
<dbReference type="GO" id="GO:0005634">
    <property type="term" value="C:nucleus"/>
    <property type="evidence" value="ECO:0007669"/>
    <property type="project" value="UniProtKB-SubCell"/>
</dbReference>
<dbReference type="SUPFAM" id="SSF57959">
    <property type="entry name" value="Leucine zipper domain"/>
    <property type="match status" value="1"/>
</dbReference>
<evidence type="ECO:0000256" key="7">
    <source>
        <dbReference type="ARBA" id="ARBA00023242"/>
    </source>
</evidence>
<keyword evidence="7" id="KW-0539">Nucleus</keyword>
<dbReference type="PANTHER" id="PTHR47416">
    <property type="entry name" value="BASIC-LEUCINE ZIPPER TRANSCRIPTION FACTOR F-RELATED"/>
    <property type="match status" value="1"/>
</dbReference>
<comment type="subcellular location">
    <subcellularLocation>
        <location evidence="2">Endoplasmic reticulum membrane</location>
        <topology evidence="2">Single-pass membrane protein</topology>
    </subcellularLocation>
    <subcellularLocation>
        <location evidence="1">Nucleus</location>
    </subcellularLocation>
</comment>
<sequence>MTVLSDVELSDLFVGVDDDSWGRFVDEVLLSCSDPDDEQQQQQQQQRQHDEEEVKRQSRLQRNRQSAWQSRQRKKWYVTGLEAKCRLLEGRCTQLEQSVRFVSTENVVLRQEVSRLNKAAKSGVAEPAVLVKGSLPLEFLSRDLSCLVNLVTLLILVWCQIPITLVGRDQHTPLHHPHHKMKAATTRRRRRGRSRRRSRRLIANGCGHLDWIPP</sequence>
<dbReference type="Gene3D" id="1.20.5.170">
    <property type="match status" value="1"/>
</dbReference>
<feature type="compositionally biased region" description="Basic residues" evidence="8">
    <location>
        <begin position="173"/>
        <end position="197"/>
    </location>
</feature>
<gene>
    <name evidence="10" type="ORF">SELMODRAFT_443825</name>
</gene>
<dbReference type="Gramene" id="EFJ20973">
    <property type="protein sequence ID" value="EFJ20973"/>
    <property type="gene ID" value="SELMODRAFT_443825"/>
</dbReference>
<feature type="compositionally biased region" description="Basic and acidic residues" evidence="8">
    <location>
        <begin position="47"/>
        <end position="56"/>
    </location>
</feature>
<dbReference type="EMBL" id="GL377601">
    <property type="protein sequence ID" value="EFJ20973.1"/>
    <property type="molecule type" value="Genomic_DNA"/>
</dbReference>
<evidence type="ECO:0000256" key="1">
    <source>
        <dbReference type="ARBA" id="ARBA00004123"/>
    </source>
</evidence>
<keyword evidence="6" id="KW-0804">Transcription</keyword>
<dbReference type="CDD" id="cd14704">
    <property type="entry name" value="bZIP_HY5-like"/>
    <property type="match status" value="1"/>
</dbReference>
<dbReference type="GO" id="GO:0003677">
    <property type="term" value="F:DNA binding"/>
    <property type="evidence" value="ECO:0007669"/>
    <property type="project" value="UniProtKB-KW"/>
</dbReference>
<evidence type="ECO:0000256" key="6">
    <source>
        <dbReference type="ARBA" id="ARBA00023163"/>
    </source>
</evidence>
<accession>D8S4P4</accession>
<dbReference type="HOGENOM" id="CLU_1290898_0_0_1"/>
<dbReference type="KEGG" id="smo:SELMODRAFT_443825"/>
<dbReference type="PROSITE" id="PS50217">
    <property type="entry name" value="BZIP"/>
    <property type="match status" value="1"/>
</dbReference>
<dbReference type="AlphaFoldDB" id="D8S4P4"/>
<dbReference type="PANTHER" id="PTHR47416:SF8">
    <property type="entry name" value="BASIC-LEUCINE ZIPPER TRANSCRIPTION FACTOR E-RELATED"/>
    <property type="match status" value="1"/>
</dbReference>
<evidence type="ECO:0000256" key="5">
    <source>
        <dbReference type="ARBA" id="ARBA00023125"/>
    </source>
</evidence>
<dbReference type="GO" id="GO:0003700">
    <property type="term" value="F:DNA-binding transcription factor activity"/>
    <property type="evidence" value="ECO:0007669"/>
    <property type="project" value="InterPro"/>
</dbReference>
<evidence type="ECO:0000256" key="8">
    <source>
        <dbReference type="SAM" id="MobiDB-lite"/>
    </source>
</evidence>
<evidence type="ECO:0000313" key="11">
    <source>
        <dbReference type="Proteomes" id="UP000001514"/>
    </source>
</evidence>
<evidence type="ECO:0000256" key="4">
    <source>
        <dbReference type="ARBA" id="ARBA00023015"/>
    </source>
</evidence>
<organism evidence="11">
    <name type="scientific">Selaginella moellendorffii</name>
    <name type="common">Spikemoss</name>
    <dbReference type="NCBI Taxonomy" id="88036"/>
    <lineage>
        <taxon>Eukaryota</taxon>
        <taxon>Viridiplantae</taxon>
        <taxon>Streptophyta</taxon>
        <taxon>Embryophyta</taxon>
        <taxon>Tracheophyta</taxon>
        <taxon>Lycopodiopsida</taxon>
        <taxon>Selaginellales</taxon>
        <taxon>Selaginellaceae</taxon>
        <taxon>Selaginella</taxon>
    </lineage>
</organism>
<evidence type="ECO:0000259" key="9">
    <source>
        <dbReference type="PROSITE" id="PS50217"/>
    </source>
</evidence>
<reference evidence="10 11" key="1">
    <citation type="journal article" date="2011" name="Science">
        <title>The Selaginella genome identifies genetic changes associated with the evolution of vascular plants.</title>
        <authorList>
            <person name="Banks J.A."/>
            <person name="Nishiyama T."/>
            <person name="Hasebe M."/>
            <person name="Bowman J.L."/>
            <person name="Gribskov M."/>
            <person name="dePamphilis C."/>
            <person name="Albert V.A."/>
            <person name="Aono N."/>
            <person name="Aoyama T."/>
            <person name="Ambrose B.A."/>
            <person name="Ashton N.W."/>
            <person name="Axtell M.J."/>
            <person name="Barker E."/>
            <person name="Barker M.S."/>
            <person name="Bennetzen J.L."/>
            <person name="Bonawitz N.D."/>
            <person name="Chapple C."/>
            <person name="Cheng C."/>
            <person name="Correa L.G."/>
            <person name="Dacre M."/>
            <person name="DeBarry J."/>
            <person name="Dreyer I."/>
            <person name="Elias M."/>
            <person name="Engstrom E.M."/>
            <person name="Estelle M."/>
            <person name="Feng L."/>
            <person name="Finet C."/>
            <person name="Floyd S.K."/>
            <person name="Frommer W.B."/>
            <person name="Fujita T."/>
            <person name="Gramzow L."/>
            <person name="Gutensohn M."/>
            <person name="Harholt J."/>
            <person name="Hattori M."/>
            <person name="Heyl A."/>
            <person name="Hirai T."/>
            <person name="Hiwatashi Y."/>
            <person name="Ishikawa M."/>
            <person name="Iwata M."/>
            <person name="Karol K.G."/>
            <person name="Koehler B."/>
            <person name="Kolukisaoglu U."/>
            <person name="Kubo M."/>
            <person name="Kurata T."/>
            <person name="Lalonde S."/>
            <person name="Li K."/>
            <person name="Li Y."/>
            <person name="Litt A."/>
            <person name="Lyons E."/>
            <person name="Manning G."/>
            <person name="Maruyama T."/>
            <person name="Michael T.P."/>
            <person name="Mikami K."/>
            <person name="Miyazaki S."/>
            <person name="Morinaga S."/>
            <person name="Murata T."/>
            <person name="Mueller-Roeber B."/>
            <person name="Nelson D.R."/>
            <person name="Obara M."/>
            <person name="Oguri Y."/>
            <person name="Olmstead R.G."/>
            <person name="Onodera N."/>
            <person name="Petersen B.L."/>
            <person name="Pils B."/>
            <person name="Prigge M."/>
            <person name="Rensing S.A."/>
            <person name="Riano-Pachon D.M."/>
            <person name="Roberts A.W."/>
            <person name="Sato Y."/>
            <person name="Scheller H.V."/>
            <person name="Schulz B."/>
            <person name="Schulz C."/>
            <person name="Shakirov E.V."/>
            <person name="Shibagaki N."/>
            <person name="Shinohara N."/>
            <person name="Shippen D.E."/>
            <person name="Soerensen I."/>
            <person name="Sotooka R."/>
            <person name="Sugimoto N."/>
            <person name="Sugita M."/>
            <person name="Sumikawa N."/>
            <person name="Tanurdzic M."/>
            <person name="Theissen G."/>
            <person name="Ulvskov P."/>
            <person name="Wakazuki S."/>
            <person name="Weng J.K."/>
            <person name="Willats W.W."/>
            <person name="Wipf D."/>
            <person name="Wolf P.G."/>
            <person name="Yang L."/>
            <person name="Zimmer A.D."/>
            <person name="Zhu Q."/>
            <person name="Mitros T."/>
            <person name="Hellsten U."/>
            <person name="Loque D."/>
            <person name="Otillar R."/>
            <person name="Salamov A."/>
            <person name="Schmutz J."/>
            <person name="Shapiro H."/>
            <person name="Lindquist E."/>
            <person name="Lucas S."/>
            <person name="Rokhsar D."/>
            <person name="Grigoriev I.V."/>
        </authorList>
    </citation>
    <scope>NUCLEOTIDE SEQUENCE [LARGE SCALE GENOMIC DNA]</scope>
</reference>
<feature type="region of interest" description="Disordered" evidence="8">
    <location>
        <begin position="35"/>
        <end position="66"/>
    </location>
</feature>
<dbReference type="OrthoDB" id="674948at2759"/>
<keyword evidence="11" id="KW-1185">Reference proteome</keyword>
<dbReference type="InParanoid" id="D8S4P4"/>
<feature type="region of interest" description="Disordered" evidence="8">
    <location>
        <begin position="172"/>
        <end position="197"/>
    </location>
</feature>
<dbReference type="GO" id="GO:0005789">
    <property type="term" value="C:endoplasmic reticulum membrane"/>
    <property type="evidence" value="ECO:0007669"/>
    <property type="project" value="UniProtKB-SubCell"/>
</dbReference>
<dbReference type="Pfam" id="PF00170">
    <property type="entry name" value="bZIP_1"/>
    <property type="match status" value="1"/>
</dbReference>
<dbReference type="SMART" id="SM00338">
    <property type="entry name" value="BRLZ"/>
    <property type="match status" value="1"/>
</dbReference>
<dbReference type="InterPro" id="IPR004827">
    <property type="entry name" value="bZIP"/>
</dbReference>
<dbReference type="InterPro" id="IPR046347">
    <property type="entry name" value="bZIP_sf"/>
</dbReference>
<keyword evidence="5" id="KW-0238">DNA-binding</keyword>
<dbReference type="PROSITE" id="PS00036">
    <property type="entry name" value="BZIP_BASIC"/>
    <property type="match status" value="1"/>
</dbReference>
<evidence type="ECO:0000256" key="3">
    <source>
        <dbReference type="ARBA" id="ARBA00007163"/>
    </source>
</evidence>
<keyword evidence="4" id="KW-0805">Transcription regulation</keyword>
<evidence type="ECO:0000313" key="10">
    <source>
        <dbReference type="EMBL" id="EFJ20973.1"/>
    </source>
</evidence>
<name>D8S4P4_SELML</name>
<evidence type="ECO:0000256" key="2">
    <source>
        <dbReference type="ARBA" id="ARBA00004389"/>
    </source>
</evidence>